<comment type="caution">
    <text evidence="1">The sequence shown here is derived from an EMBL/GenBank/DDBJ whole genome shotgun (WGS) entry which is preliminary data.</text>
</comment>
<reference evidence="1 2" key="1">
    <citation type="journal article" date="2016" name="Nat. Commun.">
        <title>Thousands of microbial genomes shed light on interconnected biogeochemical processes in an aquifer system.</title>
        <authorList>
            <person name="Anantharaman K."/>
            <person name="Brown C.T."/>
            <person name="Hug L.A."/>
            <person name="Sharon I."/>
            <person name="Castelle C.J."/>
            <person name="Probst A.J."/>
            <person name="Thomas B.C."/>
            <person name="Singh A."/>
            <person name="Wilkins M.J."/>
            <person name="Karaoz U."/>
            <person name="Brodie E.L."/>
            <person name="Williams K.H."/>
            <person name="Hubbard S.S."/>
            <person name="Banfield J.F."/>
        </authorList>
    </citation>
    <scope>NUCLEOTIDE SEQUENCE [LARGE SCALE GENOMIC DNA]</scope>
</reference>
<evidence type="ECO:0008006" key="3">
    <source>
        <dbReference type="Google" id="ProtNLM"/>
    </source>
</evidence>
<protein>
    <recommendedName>
        <fullName evidence="3">Alpha/beta hydrolase</fullName>
    </recommendedName>
</protein>
<evidence type="ECO:0000313" key="1">
    <source>
        <dbReference type="EMBL" id="OHB12112.1"/>
    </source>
</evidence>
<dbReference type="EMBL" id="MHWT01000022">
    <property type="protein sequence ID" value="OHB12112.1"/>
    <property type="molecule type" value="Genomic_DNA"/>
</dbReference>
<dbReference type="SUPFAM" id="SSF53474">
    <property type="entry name" value="alpha/beta-Hydrolases"/>
    <property type="match status" value="1"/>
</dbReference>
<dbReference type="Gene3D" id="3.40.50.1820">
    <property type="entry name" value="alpha/beta hydrolase"/>
    <property type="match status" value="1"/>
</dbReference>
<sequence length="195" mass="22611">MRKQRKLYIIPGLGETTRSKNYKEVIRSAKNEGLLVVPVNILWSADKDMSDFIQQSDSQIPNNITNDYIFGFSFGAYIASILAKKKKAKGYIFCSISPYFKDDLKYVPEESRKYFGKKIMNSFKKYEFPKGLTSSAWFLIGEKDWKLAIKRAHTSFSKWGSKKEIYIIKGAAHELTSPNYIKKISFIIRRLQNFS</sequence>
<dbReference type="InterPro" id="IPR029058">
    <property type="entry name" value="AB_hydrolase_fold"/>
</dbReference>
<accession>A0A1G2US40</accession>
<gene>
    <name evidence="1" type="ORF">A3G99_01275</name>
</gene>
<organism evidence="1 2">
    <name type="scientific">Candidatus Zambryskibacteria bacterium RIFCSPLOWO2_12_FULL_39_23</name>
    <dbReference type="NCBI Taxonomy" id="1802776"/>
    <lineage>
        <taxon>Bacteria</taxon>
        <taxon>Candidatus Zambryskiibacteriota</taxon>
    </lineage>
</organism>
<dbReference type="AlphaFoldDB" id="A0A1G2US40"/>
<proteinExistence type="predicted"/>
<dbReference type="Proteomes" id="UP000176558">
    <property type="component" value="Unassembled WGS sequence"/>
</dbReference>
<name>A0A1G2US40_9BACT</name>
<evidence type="ECO:0000313" key="2">
    <source>
        <dbReference type="Proteomes" id="UP000176558"/>
    </source>
</evidence>